<dbReference type="Proteomes" id="UP000001511">
    <property type="component" value="Chromosome"/>
</dbReference>
<sequence>MHEKISSKKIHTSVLGGNLNFIEAIKSTLLDNCLPPTISRAAVVPVATLANNALSLPVSCWY</sequence>
<dbReference type="KEGG" id="naz:Aazo_5074"/>
<organism evidence="1 2">
    <name type="scientific">Nostoc azollae (strain 0708)</name>
    <name type="common">Anabaena azollae (strain 0708)</name>
    <dbReference type="NCBI Taxonomy" id="551115"/>
    <lineage>
        <taxon>Bacteria</taxon>
        <taxon>Bacillati</taxon>
        <taxon>Cyanobacteriota</taxon>
        <taxon>Cyanophyceae</taxon>
        <taxon>Nostocales</taxon>
        <taxon>Nostocaceae</taxon>
        <taxon>Trichormus</taxon>
    </lineage>
</organism>
<dbReference type="AlphaFoldDB" id="D7DZZ9"/>
<evidence type="ECO:0000313" key="1">
    <source>
        <dbReference type="EMBL" id="ADI66169.1"/>
    </source>
</evidence>
<protein>
    <submittedName>
        <fullName evidence="1">Uncharacterized protein</fullName>
    </submittedName>
</protein>
<name>D7DZZ9_NOSA0</name>
<proteinExistence type="predicted"/>
<dbReference type="EMBL" id="CP002059">
    <property type="protein sequence ID" value="ADI66169.1"/>
    <property type="molecule type" value="Genomic_DNA"/>
</dbReference>
<dbReference type="HOGENOM" id="CLU_2899679_0_0_3"/>
<keyword evidence="2" id="KW-1185">Reference proteome</keyword>
<accession>D7DZZ9</accession>
<gene>
    <name evidence="1" type="ordered locus">Aazo_5074</name>
</gene>
<evidence type="ECO:0000313" key="2">
    <source>
        <dbReference type="Proteomes" id="UP000001511"/>
    </source>
</evidence>
<reference evidence="1 2" key="1">
    <citation type="journal article" date="2010" name="PLoS ONE">
        <title>Genome erosion in a nitrogen-fixing vertically transmitted endosymbiotic multicellular cyanobacterium.</title>
        <authorList>
            <person name="Ran L."/>
            <person name="Larsson J."/>
            <person name="Vigil-Stenman T."/>
            <person name="Nylander J.A."/>
            <person name="Ininbergs K."/>
            <person name="Zheng W.W."/>
            <person name="Lapidus A."/>
            <person name="Lowry S."/>
            <person name="Haselkorn R."/>
            <person name="Bergman B."/>
        </authorList>
    </citation>
    <scope>NUCLEOTIDE SEQUENCE [LARGE SCALE GENOMIC DNA]</scope>
    <source>
        <strain evidence="1 2">0708</strain>
    </source>
</reference>